<accession>A0ABR1QZX3</accession>
<dbReference type="SUPFAM" id="SSF53335">
    <property type="entry name" value="S-adenosyl-L-methionine-dependent methyltransferases"/>
    <property type="match status" value="1"/>
</dbReference>
<comment type="caution">
    <text evidence="3">The sequence shown here is derived from an EMBL/GenBank/DDBJ whole genome shotgun (WGS) entry which is preliminary data.</text>
</comment>
<evidence type="ECO:0000256" key="1">
    <source>
        <dbReference type="ARBA" id="ARBA00038158"/>
    </source>
</evidence>
<comment type="similarity">
    <text evidence="1">Belongs to the methyltransferase superfamily. LaeA methyltransferase family.</text>
</comment>
<reference evidence="3 4" key="1">
    <citation type="submission" date="2023-01" db="EMBL/GenBank/DDBJ databases">
        <title>Analysis of 21 Apiospora genomes using comparative genomics revels a genus with tremendous synthesis potential of carbohydrate active enzymes and secondary metabolites.</title>
        <authorList>
            <person name="Sorensen T."/>
        </authorList>
    </citation>
    <scope>NUCLEOTIDE SEQUENCE [LARGE SCALE GENOMIC DNA]</scope>
    <source>
        <strain evidence="3 4">CBS 20057</strain>
    </source>
</reference>
<organism evidence="3 4">
    <name type="scientific">Apiospora marii</name>
    <dbReference type="NCBI Taxonomy" id="335849"/>
    <lineage>
        <taxon>Eukaryota</taxon>
        <taxon>Fungi</taxon>
        <taxon>Dikarya</taxon>
        <taxon>Ascomycota</taxon>
        <taxon>Pezizomycotina</taxon>
        <taxon>Sordariomycetes</taxon>
        <taxon>Xylariomycetidae</taxon>
        <taxon>Amphisphaeriales</taxon>
        <taxon>Apiosporaceae</taxon>
        <taxon>Apiospora</taxon>
    </lineage>
</organism>
<feature type="region of interest" description="Disordered" evidence="2">
    <location>
        <begin position="1"/>
        <end position="34"/>
    </location>
</feature>
<dbReference type="InterPro" id="IPR029063">
    <property type="entry name" value="SAM-dependent_MTases_sf"/>
</dbReference>
<dbReference type="Proteomes" id="UP001396898">
    <property type="component" value="Unassembled WGS sequence"/>
</dbReference>
<evidence type="ECO:0008006" key="5">
    <source>
        <dbReference type="Google" id="ProtNLM"/>
    </source>
</evidence>
<feature type="region of interest" description="Disordered" evidence="2">
    <location>
        <begin position="91"/>
        <end position="111"/>
    </location>
</feature>
<proteinExistence type="inferred from homology"/>
<evidence type="ECO:0000313" key="4">
    <source>
        <dbReference type="Proteomes" id="UP001396898"/>
    </source>
</evidence>
<dbReference type="PANTHER" id="PTHR43591:SF102">
    <property type="entry name" value="S-ADENOSYL-L-METHIONINE-DEPENDENT METHYLTRANSFERASE"/>
    <property type="match status" value="1"/>
</dbReference>
<keyword evidence="4" id="KW-1185">Reference proteome</keyword>
<dbReference type="PANTHER" id="PTHR43591">
    <property type="entry name" value="METHYLTRANSFERASE"/>
    <property type="match status" value="1"/>
</dbReference>
<gene>
    <name evidence="3" type="ORF">PG991_016291</name>
</gene>
<feature type="compositionally biased region" description="Polar residues" evidence="2">
    <location>
        <begin position="97"/>
        <end position="109"/>
    </location>
</feature>
<name>A0ABR1QZX3_9PEZI</name>
<dbReference type="CDD" id="cd02440">
    <property type="entry name" value="AdoMet_MTases"/>
    <property type="match status" value="1"/>
</dbReference>
<sequence>MSHNPQPIKTEQGGDESSGGSASHQVPASAAAVGAAQLPEVERMTPWTAQDLLPEDYPVIDPFYQRSDLVSPVALPPSQSGLPPEAWMPGEWHRESSGSSVVEPNSVTEDNGRTYHGYKEGRYFAPNDAVQQDRLDMGHYATTVMMSNRLYLAPIQSPKRVLDLATGTGIWAMDFAREHPDCEVIGTDLSKIQPEHPPGNVQFIRDDAEDTWEFGPPKFDYIHARHVMSCFDQPKAVMAQAFGNLEPGGWVEYHDTTVDVLSMDGSTRGTTLEEWGRLIMAGAAASGRDVRVSMHYKEWLEEVGFVDVVERKMAGPLGPWPQSARLKETGRVTQRIFYDNVNGMSYKLFRALGYTQEQIDEFADRFRVDLLSPAIHAYFPV</sequence>
<dbReference type="Pfam" id="PF13489">
    <property type="entry name" value="Methyltransf_23"/>
    <property type="match status" value="1"/>
</dbReference>
<dbReference type="Gene3D" id="3.40.50.150">
    <property type="entry name" value="Vaccinia Virus protein VP39"/>
    <property type="match status" value="1"/>
</dbReference>
<protein>
    <recommendedName>
        <fullName evidence="5">Methyltransferase domain-containing protein</fullName>
    </recommendedName>
</protein>
<evidence type="ECO:0000256" key="2">
    <source>
        <dbReference type="SAM" id="MobiDB-lite"/>
    </source>
</evidence>
<dbReference type="EMBL" id="JAQQWI010000025">
    <property type="protein sequence ID" value="KAK7993112.1"/>
    <property type="molecule type" value="Genomic_DNA"/>
</dbReference>
<evidence type="ECO:0000313" key="3">
    <source>
        <dbReference type="EMBL" id="KAK7993112.1"/>
    </source>
</evidence>